<name>A0A2A9NB77_9AGAR</name>
<dbReference type="Proteomes" id="UP000242287">
    <property type="component" value="Unassembled WGS sequence"/>
</dbReference>
<dbReference type="OrthoDB" id="2589715at2759"/>
<feature type="compositionally biased region" description="Gly residues" evidence="1">
    <location>
        <begin position="1004"/>
        <end position="1015"/>
    </location>
</feature>
<sequence>MSSEIVDKVLKRANPSTIRNKFMVGYQGWFTCAGDGEPIGPGHHGWLHWFNKPLPDGGRPNTDLWPDVSCYSTSELFPAPGLKYRNGEQAFLFSSRHPETVQRHFHWMAEHGVDGAFLQRFASECDLEAGKQGIRNLRDEIGDRVQEAAEKEGRVFAIMYDVSGVPADRLQRVIERDWIHLLHDKNVLDSPNYLREKGKAVVAIWGFGFDNAGHTPELVRAVTSFIRNNTPGGVYIMAGTPSQWRTAEGDADRNPQFLDVWLSQFDAISPWTVGRYKNEEEADRIANDRMKGDMALLKRQNEHNEGRKIDYIPVVLPGGSGYNLSEGKWELNGIKRNGGRFFWKQIANAHRLGVRIMYGAMWDEYDEGTAFMPAVTTKRQLPVHEKFPFLALDADGYDLPSDWYMRICGFAAEGLRSERVINDTFPNKELQDYWATRPVFEERENESGAGPSAAGGVGGSGGDGGQSYQDWLAGQKDDKDEIPPPPYTLVEEESQPQPAAAPSRAQTLTQFGQTGLSWPTSPVQTTNSPPPIKSSTRPQRAATTADGDDGGMASLANEFGRQKISGGYPPAGPPRVNSISRPPVHPASKTAAGGTYSSYYSPTPPPASSRPQSSNASRPSQFGGKQQQAQSPQSQSPQMPSFPFAASEEQPQTPGGGKGPWSQAPWPPPEWKIPQQQQQQQQHGYQSESGSFSSYYAGQATGVAGAADIHRQQSMSGASSSASAASSAGRRVGGPGGGGGGESTLGSWPHAPSIGAPSSGPGSALHVGAGSATMNFPVVNVAEASRLYSNNNNSPISPSFNGPFISSSNNNNNNHNTASYSFPSGPDEVYHMQQATSYAGQTQTGAYGAGPAPIIPGHQQQQAMPSFGQPEPTISPTYGYGGNMPSYPGQQQSGGPYAAAGGGGSYQGQAGQAGQPQFPFGFEGSSHDGTYYAPGYAPSYGTQTASSSYLPSHHHQPYQPYQPYHEQTNTSTTPPPPMHPRPPMMGTTQIGYGSGYGGYGGYNSGGGSSGSGGPSGPKLSGVNASGAVGMALSAVDKVGGQKMRKQLEQQVGNLAQSGSKLFGKLK</sequence>
<proteinExistence type="predicted"/>
<dbReference type="CDD" id="cd11576">
    <property type="entry name" value="GH99_GH71_like_2"/>
    <property type="match status" value="1"/>
</dbReference>
<accession>A0A2A9NB77</accession>
<feature type="compositionally biased region" description="Low complexity" evidence="1">
    <location>
        <begin position="957"/>
        <end position="972"/>
    </location>
</feature>
<feature type="region of interest" description="Disordered" evidence="1">
    <location>
        <begin position="1004"/>
        <end position="1024"/>
    </location>
</feature>
<feature type="compositionally biased region" description="Polar residues" evidence="1">
    <location>
        <begin position="683"/>
        <end position="692"/>
    </location>
</feature>
<feature type="region of interest" description="Disordered" evidence="1">
    <location>
        <begin position="943"/>
        <end position="980"/>
    </location>
</feature>
<dbReference type="EMBL" id="KZ302069">
    <property type="protein sequence ID" value="PFH48275.1"/>
    <property type="molecule type" value="Genomic_DNA"/>
</dbReference>
<protein>
    <recommendedName>
        <fullName evidence="4">Xylosidase/arabinosidase</fullName>
    </recommendedName>
</protein>
<evidence type="ECO:0000256" key="1">
    <source>
        <dbReference type="SAM" id="MobiDB-lite"/>
    </source>
</evidence>
<dbReference type="Gene3D" id="3.20.20.80">
    <property type="entry name" value="Glycosidases"/>
    <property type="match status" value="1"/>
</dbReference>
<feature type="compositionally biased region" description="Low complexity" evidence="1">
    <location>
        <begin position="609"/>
        <end position="644"/>
    </location>
</feature>
<dbReference type="AlphaFoldDB" id="A0A2A9NB77"/>
<feature type="compositionally biased region" description="Gly residues" evidence="1">
    <location>
        <begin position="453"/>
        <end position="465"/>
    </location>
</feature>
<feature type="compositionally biased region" description="Gly residues" evidence="1">
    <location>
        <begin position="731"/>
        <end position="743"/>
    </location>
</feature>
<feature type="region of interest" description="Disordered" evidence="1">
    <location>
        <begin position="859"/>
        <end position="914"/>
    </location>
</feature>
<evidence type="ECO:0000313" key="2">
    <source>
        <dbReference type="EMBL" id="PFH48275.1"/>
    </source>
</evidence>
<feature type="compositionally biased region" description="Low complexity" evidence="1">
    <location>
        <begin position="744"/>
        <end position="762"/>
    </location>
</feature>
<feature type="region of interest" description="Disordered" evidence="1">
    <location>
        <begin position="442"/>
        <end position="692"/>
    </location>
</feature>
<keyword evidence="3" id="KW-1185">Reference proteome</keyword>
<reference evidence="2 3" key="1">
    <citation type="submission" date="2014-02" db="EMBL/GenBank/DDBJ databases">
        <title>Transposable element dynamics among asymbiotic and ectomycorrhizal Amanita fungi.</title>
        <authorList>
            <consortium name="DOE Joint Genome Institute"/>
            <person name="Hess J."/>
            <person name="Skrede I."/>
            <person name="Wolfe B."/>
            <person name="LaButti K."/>
            <person name="Ohm R.A."/>
            <person name="Grigoriev I.V."/>
            <person name="Pringle A."/>
        </authorList>
    </citation>
    <scope>NUCLEOTIDE SEQUENCE [LARGE SCALE GENOMIC DNA]</scope>
    <source>
        <strain evidence="2 3">SKay4041</strain>
    </source>
</reference>
<dbReference type="STRING" id="703135.A0A2A9NB77"/>
<gene>
    <name evidence="2" type="ORF">AMATHDRAFT_65829</name>
</gene>
<feature type="compositionally biased region" description="Polar residues" evidence="1">
    <location>
        <begin position="504"/>
        <end position="542"/>
    </location>
</feature>
<evidence type="ECO:0008006" key="4">
    <source>
        <dbReference type="Google" id="ProtNLM"/>
    </source>
</evidence>
<feature type="compositionally biased region" description="Low complexity" evidence="1">
    <location>
        <begin position="885"/>
        <end position="899"/>
    </location>
</feature>
<evidence type="ECO:0000313" key="3">
    <source>
        <dbReference type="Proteomes" id="UP000242287"/>
    </source>
</evidence>
<feature type="region of interest" description="Disordered" evidence="1">
    <location>
        <begin position="711"/>
        <end position="762"/>
    </location>
</feature>
<organism evidence="2 3">
    <name type="scientific">Amanita thiersii Skay4041</name>
    <dbReference type="NCBI Taxonomy" id="703135"/>
    <lineage>
        <taxon>Eukaryota</taxon>
        <taxon>Fungi</taxon>
        <taxon>Dikarya</taxon>
        <taxon>Basidiomycota</taxon>
        <taxon>Agaricomycotina</taxon>
        <taxon>Agaricomycetes</taxon>
        <taxon>Agaricomycetidae</taxon>
        <taxon>Agaricales</taxon>
        <taxon>Pluteineae</taxon>
        <taxon>Amanitaceae</taxon>
        <taxon>Amanita</taxon>
    </lineage>
</organism>
<feature type="compositionally biased region" description="Low complexity" evidence="1">
    <location>
        <begin position="714"/>
        <end position="730"/>
    </location>
</feature>